<dbReference type="SUPFAM" id="SSF53448">
    <property type="entry name" value="Nucleotide-diphospho-sugar transferases"/>
    <property type="match status" value="1"/>
</dbReference>
<dbReference type="eggNOG" id="COG3774">
    <property type="taxonomic scope" value="Bacteria"/>
</dbReference>
<dbReference type="EMBL" id="JQAX01000004">
    <property type="protein sequence ID" value="KRN31272.1"/>
    <property type="molecule type" value="Genomic_DNA"/>
</dbReference>
<dbReference type="Gene3D" id="3.90.550.20">
    <property type="match status" value="1"/>
</dbReference>
<organism evidence="2 3">
    <name type="scientific">Weissella halotolerans DSM 20190</name>
    <dbReference type="NCBI Taxonomy" id="1123500"/>
    <lineage>
        <taxon>Bacteria</taxon>
        <taxon>Bacillati</taxon>
        <taxon>Bacillota</taxon>
        <taxon>Bacilli</taxon>
        <taxon>Lactobacillales</taxon>
        <taxon>Lactobacillaceae</taxon>
        <taxon>Weissella</taxon>
    </lineage>
</organism>
<dbReference type="PANTHER" id="PTHR32385:SF15">
    <property type="entry name" value="INOSITOL PHOSPHOCERAMIDE MANNOSYLTRANSFERASE 1"/>
    <property type="match status" value="1"/>
</dbReference>
<evidence type="ECO:0000313" key="2">
    <source>
        <dbReference type="EMBL" id="KRN31272.1"/>
    </source>
</evidence>
<dbReference type="GO" id="GO:0016020">
    <property type="term" value="C:membrane"/>
    <property type="evidence" value="ECO:0007669"/>
    <property type="project" value="GOC"/>
</dbReference>
<evidence type="ECO:0000256" key="1">
    <source>
        <dbReference type="ARBA" id="ARBA00022679"/>
    </source>
</evidence>
<comment type="caution">
    <text evidence="2">The sequence shown here is derived from an EMBL/GenBank/DDBJ whole genome shotgun (WGS) entry which is preliminary data.</text>
</comment>
<dbReference type="InParanoid" id="A0A0R2FSE7"/>
<dbReference type="GO" id="GO:0051999">
    <property type="term" value="P:mannosyl-inositol phosphorylceramide biosynthetic process"/>
    <property type="evidence" value="ECO:0007669"/>
    <property type="project" value="TreeGrafter"/>
</dbReference>
<keyword evidence="1" id="KW-0808">Transferase</keyword>
<dbReference type="GO" id="GO:0000030">
    <property type="term" value="F:mannosyltransferase activity"/>
    <property type="evidence" value="ECO:0007669"/>
    <property type="project" value="TreeGrafter"/>
</dbReference>
<sequence>MPDSVKACIASWEKFCPDFEIKQWNEDNFDVNARAYTKEAYNAGKYAFVTDVARLAIIKNEGGVYLDTDVELIKPLDNLLAYSAFMGMETKGRVNTGLGFGAVKEHPFIIKNLAAYDNRHFLLPNGKFDETSCVTITTNLLNTQVNLSDQTTRMDDMIIFEPAVFCPYDLMRDTLKITDKTVAIHHYDASWKDGKDNLIRLKMKLRRLLGSKFYDAMKAVIK</sequence>
<dbReference type="PANTHER" id="PTHR32385">
    <property type="entry name" value="MANNOSYL PHOSPHORYLINOSITOL CERAMIDE SYNTHASE"/>
    <property type="match status" value="1"/>
</dbReference>
<dbReference type="Proteomes" id="UP000051296">
    <property type="component" value="Unassembled WGS sequence"/>
</dbReference>
<dbReference type="PATRIC" id="fig|1123500.6.peg.1155"/>
<protein>
    <submittedName>
        <fullName evidence="2">Epso</fullName>
    </submittedName>
</protein>
<evidence type="ECO:0000313" key="3">
    <source>
        <dbReference type="Proteomes" id="UP000051296"/>
    </source>
</evidence>
<proteinExistence type="predicted"/>
<reference evidence="2 3" key="1">
    <citation type="journal article" date="2015" name="Genome Announc.">
        <title>Expanding the biotechnology potential of lactobacilli through comparative genomics of 213 strains and associated genera.</title>
        <authorList>
            <person name="Sun Z."/>
            <person name="Harris H.M."/>
            <person name="McCann A."/>
            <person name="Guo C."/>
            <person name="Argimon S."/>
            <person name="Zhang W."/>
            <person name="Yang X."/>
            <person name="Jeffery I.B."/>
            <person name="Cooney J.C."/>
            <person name="Kagawa T.F."/>
            <person name="Liu W."/>
            <person name="Song Y."/>
            <person name="Salvetti E."/>
            <person name="Wrobel A."/>
            <person name="Rasinkangas P."/>
            <person name="Parkhill J."/>
            <person name="Rea M.C."/>
            <person name="O'Sullivan O."/>
            <person name="Ritari J."/>
            <person name="Douillard F.P."/>
            <person name="Paul Ross R."/>
            <person name="Yang R."/>
            <person name="Briner A.E."/>
            <person name="Felis G.E."/>
            <person name="de Vos W.M."/>
            <person name="Barrangou R."/>
            <person name="Klaenhammer T.R."/>
            <person name="Caufield P.W."/>
            <person name="Cui Y."/>
            <person name="Zhang H."/>
            <person name="O'Toole P.W."/>
        </authorList>
    </citation>
    <scope>NUCLEOTIDE SEQUENCE [LARGE SCALE GENOMIC DNA]</scope>
    <source>
        <strain evidence="2 3">DSM 20190</strain>
    </source>
</reference>
<dbReference type="STRING" id="1123500.GCA_000420365_01207"/>
<dbReference type="InterPro" id="IPR029044">
    <property type="entry name" value="Nucleotide-diphossugar_trans"/>
</dbReference>
<gene>
    <name evidence="2" type="ORF">IV68_GL001155</name>
</gene>
<dbReference type="InterPro" id="IPR007577">
    <property type="entry name" value="GlycoTrfase_DXD_sugar-bd_CS"/>
</dbReference>
<name>A0A0R2FSE7_9LACO</name>
<dbReference type="Pfam" id="PF04488">
    <property type="entry name" value="Gly_transf_sug"/>
    <property type="match status" value="1"/>
</dbReference>
<accession>A0A0R2FSE7</accession>
<keyword evidence="3" id="KW-1185">Reference proteome</keyword>
<dbReference type="InterPro" id="IPR051706">
    <property type="entry name" value="Glycosyltransferase_domain"/>
</dbReference>
<dbReference type="AlphaFoldDB" id="A0A0R2FSE7"/>